<name>A0A238BJP4_9BILA</name>
<organism evidence="1 2">
    <name type="scientific">Onchocerca flexuosa</name>
    <dbReference type="NCBI Taxonomy" id="387005"/>
    <lineage>
        <taxon>Eukaryota</taxon>
        <taxon>Metazoa</taxon>
        <taxon>Ecdysozoa</taxon>
        <taxon>Nematoda</taxon>
        <taxon>Chromadorea</taxon>
        <taxon>Rhabditida</taxon>
        <taxon>Spirurina</taxon>
        <taxon>Spiruromorpha</taxon>
        <taxon>Filarioidea</taxon>
        <taxon>Onchocercidae</taxon>
        <taxon>Onchocerca</taxon>
    </lineage>
</organism>
<feature type="non-terminal residue" evidence="1">
    <location>
        <position position="162"/>
    </location>
</feature>
<sequence length="162" mass="18844">MESDRTGNVSDTRSQVKLIGRIRRYLPLVQDRGDSPVIEDEIDILTPNFTNKRDLKSAKEILLRQKRDQRMLRKRLQAQRRAELAIIAKYEAKQKAISNAIELLLHMLQMMTSFAILVGNIRKTFIPAHFNWVKHGHDNMGLMILWRSVISMNVNLLVIELI</sequence>
<protein>
    <submittedName>
        <fullName evidence="1">Uncharacterized protein</fullName>
    </submittedName>
</protein>
<accession>A0A238BJP4</accession>
<reference evidence="1 2" key="1">
    <citation type="submission" date="2015-12" db="EMBL/GenBank/DDBJ databases">
        <title>Draft genome of the nematode, Onchocerca flexuosa.</title>
        <authorList>
            <person name="Mitreva M."/>
        </authorList>
    </citation>
    <scope>NUCLEOTIDE SEQUENCE [LARGE SCALE GENOMIC DNA]</scope>
    <source>
        <strain evidence="1">Red Deer</strain>
    </source>
</reference>
<evidence type="ECO:0000313" key="2">
    <source>
        <dbReference type="Proteomes" id="UP000242913"/>
    </source>
</evidence>
<dbReference type="Proteomes" id="UP000242913">
    <property type="component" value="Unassembled WGS sequence"/>
</dbReference>
<gene>
    <name evidence="1" type="ORF">X798_07534</name>
</gene>
<proteinExistence type="predicted"/>
<dbReference type="OrthoDB" id="5803839at2759"/>
<dbReference type="EMBL" id="KZ270960">
    <property type="protein sequence ID" value="OZC05492.1"/>
    <property type="molecule type" value="Genomic_DNA"/>
</dbReference>
<dbReference type="AlphaFoldDB" id="A0A238BJP4"/>
<keyword evidence="2" id="KW-1185">Reference proteome</keyword>
<evidence type="ECO:0000313" key="1">
    <source>
        <dbReference type="EMBL" id="OZC05492.1"/>
    </source>
</evidence>